<gene>
    <name evidence="2" type="ORF">EXU28_10540</name>
</gene>
<comment type="caution">
    <text evidence="2">The sequence shown here is derived from an EMBL/GenBank/DDBJ whole genome shotgun (WGS) entry which is preliminary data.</text>
</comment>
<dbReference type="Proteomes" id="UP000293863">
    <property type="component" value="Unassembled WGS sequence"/>
</dbReference>
<reference evidence="2 3" key="1">
    <citation type="submission" date="2019-02" db="EMBL/GenBank/DDBJ databases">
        <title>The Batch Genome Submission of Acinetobacter spp. strains.</title>
        <authorList>
            <person name="Qin J."/>
            <person name="Hu Y."/>
            <person name="Ye H."/>
            <person name="Wei L."/>
            <person name="Feng Y."/>
            <person name="Zong Z."/>
        </authorList>
    </citation>
    <scope>NUCLEOTIDE SEQUENCE [LARGE SCALE GENOMIC DNA]</scope>
    <source>
        <strain evidence="2 3">WCHAW060049</strain>
    </source>
</reference>
<keyword evidence="3" id="KW-1185">Reference proteome</keyword>
<organism evidence="2 3">
    <name type="scientific">Acinetobacter wuhouensis</name>
    <dbReference type="NCBI Taxonomy" id="1879050"/>
    <lineage>
        <taxon>Bacteria</taxon>
        <taxon>Pseudomonadati</taxon>
        <taxon>Pseudomonadota</taxon>
        <taxon>Gammaproteobacteria</taxon>
        <taxon>Moraxellales</taxon>
        <taxon>Moraxellaceae</taxon>
        <taxon>Acinetobacter</taxon>
    </lineage>
</organism>
<proteinExistence type="predicted"/>
<keyword evidence="1" id="KW-0812">Transmembrane</keyword>
<name>A0A4Q7AI06_9GAMM</name>
<sequence>MICQKCHTPNIEEAIRCASCGIALKIITVRSVKPEPSFFIRWLKAFIGNILRPKGLKLWVIIGCTLIFLVPALIGTFFAFIAKPYLLEQHTASSSSKNTASVPHDLNLIEQSRHDLTAIKSEIAGYYAIHHRYPRSLSELKNKPWQNDQISMNGKGYLITDIQGSQPMTMIFVPFLNQHKQLVWDCYLSGFDSSLADTGCVEMSQIQDIPIKGVSIYKN</sequence>
<evidence type="ECO:0000313" key="3">
    <source>
        <dbReference type="Proteomes" id="UP000293863"/>
    </source>
</evidence>
<dbReference type="EMBL" id="SGSQ01000015">
    <property type="protein sequence ID" value="RZG45917.1"/>
    <property type="molecule type" value="Genomic_DNA"/>
</dbReference>
<dbReference type="RefSeq" id="WP_130131804.1">
    <property type="nucleotide sequence ID" value="NZ_SGSQ01000015.1"/>
</dbReference>
<feature type="transmembrane region" description="Helical" evidence="1">
    <location>
        <begin position="58"/>
        <end position="81"/>
    </location>
</feature>
<keyword evidence="1" id="KW-0472">Membrane</keyword>
<keyword evidence="1" id="KW-1133">Transmembrane helix</keyword>
<accession>A0A4Q7AI06</accession>
<evidence type="ECO:0000313" key="2">
    <source>
        <dbReference type="EMBL" id="RZG45917.1"/>
    </source>
</evidence>
<evidence type="ECO:0000256" key="1">
    <source>
        <dbReference type="SAM" id="Phobius"/>
    </source>
</evidence>
<dbReference type="AlphaFoldDB" id="A0A4Q7AI06"/>
<protein>
    <submittedName>
        <fullName evidence="2">Uncharacterized protein</fullName>
    </submittedName>
</protein>